<feature type="compositionally biased region" description="Polar residues" evidence="2">
    <location>
        <begin position="139"/>
        <end position="156"/>
    </location>
</feature>
<evidence type="ECO:0000256" key="1">
    <source>
        <dbReference type="SAM" id="Coils"/>
    </source>
</evidence>
<keyword evidence="1" id="KW-0175">Coiled coil</keyword>
<dbReference type="AlphaFoldDB" id="A0AAU9LHG2"/>
<feature type="domain" description="PH" evidence="3">
    <location>
        <begin position="240"/>
        <end position="356"/>
    </location>
</feature>
<organism evidence="4 5">
    <name type="scientific">Lactuca virosa</name>
    <dbReference type="NCBI Taxonomy" id="75947"/>
    <lineage>
        <taxon>Eukaryota</taxon>
        <taxon>Viridiplantae</taxon>
        <taxon>Streptophyta</taxon>
        <taxon>Embryophyta</taxon>
        <taxon>Tracheophyta</taxon>
        <taxon>Spermatophyta</taxon>
        <taxon>Magnoliopsida</taxon>
        <taxon>eudicotyledons</taxon>
        <taxon>Gunneridae</taxon>
        <taxon>Pentapetalae</taxon>
        <taxon>asterids</taxon>
        <taxon>campanulids</taxon>
        <taxon>Asterales</taxon>
        <taxon>Asteraceae</taxon>
        <taxon>Cichorioideae</taxon>
        <taxon>Cichorieae</taxon>
        <taxon>Lactucinae</taxon>
        <taxon>Lactuca</taxon>
    </lineage>
</organism>
<evidence type="ECO:0000259" key="3">
    <source>
        <dbReference type="SMART" id="SM00233"/>
    </source>
</evidence>
<sequence length="363" mass="41400">MMVDWWSRLQDSDFDDYCWLTVLQQVCVKAVSFRQGGRDLKSETREYWLIIGEEGVSDRRRKDEREVVVMNNENGGEWCFDNGGGRFFGDGGGRWSDDGGSTGIQNLVTYCPEPSLLKWNQAMGDGPKGIEIFPDHFKASTSDVDTPQSRSSSLSHTKTEFEHSSSSRLWGSRRLMSAASILNLCSLRRLSWGNDTDEQDKVVLSVKEVKSLRSELAELEEREALLRAKLEHIDEILRSAHLSGYLHMRNRWAALPGEPLPLDDMEIDDWLPRFVVLLGPCIFFYFLSMDLSPQDSCLLSDVVEVGPMPHITQEEGETRYYFYIITRYGLRYECSSTSKIQVDNWLTALQDKCKLGSQSSTTI</sequence>
<dbReference type="InterPro" id="IPR011993">
    <property type="entry name" value="PH-like_dom_sf"/>
</dbReference>
<keyword evidence="5" id="KW-1185">Reference proteome</keyword>
<gene>
    <name evidence="4" type="ORF">LVIROSA_LOCUS3283</name>
</gene>
<dbReference type="SUPFAM" id="SSF50729">
    <property type="entry name" value="PH domain-like"/>
    <property type="match status" value="1"/>
</dbReference>
<dbReference type="Proteomes" id="UP001157418">
    <property type="component" value="Unassembled WGS sequence"/>
</dbReference>
<evidence type="ECO:0000256" key="2">
    <source>
        <dbReference type="SAM" id="MobiDB-lite"/>
    </source>
</evidence>
<reference evidence="4 5" key="1">
    <citation type="submission" date="2022-01" db="EMBL/GenBank/DDBJ databases">
        <authorList>
            <person name="Xiong W."/>
            <person name="Schranz E."/>
        </authorList>
    </citation>
    <scope>NUCLEOTIDE SEQUENCE [LARGE SCALE GENOMIC DNA]</scope>
</reference>
<evidence type="ECO:0000313" key="5">
    <source>
        <dbReference type="Proteomes" id="UP001157418"/>
    </source>
</evidence>
<feature type="region of interest" description="Disordered" evidence="2">
    <location>
        <begin position="139"/>
        <end position="159"/>
    </location>
</feature>
<dbReference type="PANTHER" id="PTHR34837">
    <property type="entry name" value="OS05G0595500 PROTEIN"/>
    <property type="match status" value="1"/>
</dbReference>
<proteinExistence type="predicted"/>
<dbReference type="EMBL" id="CAKMRJ010000001">
    <property type="protein sequence ID" value="CAH1415433.1"/>
    <property type="molecule type" value="Genomic_DNA"/>
</dbReference>
<comment type="caution">
    <text evidence="4">The sequence shown here is derived from an EMBL/GenBank/DDBJ whole genome shotgun (WGS) entry which is preliminary data.</text>
</comment>
<dbReference type="Gene3D" id="2.30.29.30">
    <property type="entry name" value="Pleckstrin-homology domain (PH domain)/Phosphotyrosine-binding domain (PTB)"/>
    <property type="match status" value="1"/>
</dbReference>
<dbReference type="PANTHER" id="PTHR34837:SF2">
    <property type="entry name" value="OS05G0595500 PROTEIN"/>
    <property type="match status" value="1"/>
</dbReference>
<evidence type="ECO:0000313" key="4">
    <source>
        <dbReference type="EMBL" id="CAH1415433.1"/>
    </source>
</evidence>
<dbReference type="SMART" id="SM00233">
    <property type="entry name" value="PH"/>
    <property type="match status" value="1"/>
</dbReference>
<feature type="coiled-coil region" evidence="1">
    <location>
        <begin position="202"/>
        <end position="236"/>
    </location>
</feature>
<dbReference type="InterPro" id="IPR001849">
    <property type="entry name" value="PH_domain"/>
</dbReference>
<accession>A0AAU9LHG2</accession>
<protein>
    <recommendedName>
        <fullName evidence="3">PH domain-containing protein</fullName>
    </recommendedName>
</protein>
<name>A0AAU9LHG2_9ASTR</name>